<keyword evidence="1" id="KW-1133">Transmembrane helix</keyword>
<dbReference type="AlphaFoldDB" id="S6G442"/>
<dbReference type="Pfam" id="PF01609">
    <property type="entry name" value="DDE_Tnp_1"/>
    <property type="match status" value="1"/>
</dbReference>
<organism evidence="3 4">
    <name type="scientific">Mycoplasma yeatsii 13926</name>
    <dbReference type="NCBI Taxonomy" id="1188240"/>
    <lineage>
        <taxon>Bacteria</taxon>
        <taxon>Bacillati</taxon>
        <taxon>Mycoplasmatota</taxon>
        <taxon>Mollicutes</taxon>
        <taxon>Mycoplasmataceae</taxon>
        <taxon>Mycoplasma</taxon>
    </lineage>
</organism>
<dbReference type="Proteomes" id="UP000015348">
    <property type="component" value="Unassembled WGS sequence"/>
</dbReference>
<protein>
    <submittedName>
        <fullName evidence="3">Putative new IS transposase, IS1634 family</fullName>
    </submittedName>
</protein>
<dbReference type="GO" id="GO:0004803">
    <property type="term" value="F:transposase activity"/>
    <property type="evidence" value="ECO:0007669"/>
    <property type="project" value="InterPro"/>
</dbReference>
<dbReference type="PATRIC" id="fig|1188240.3.peg.1"/>
<dbReference type="NCBIfam" id="NF033559">
    <property type="entry name" value="transpos_IS1634"/>
    <property type="match status" value="1"/>
</dbReference>
<evidence type="ECO:0000259" key="2">
    <source>
        <dbReference type="Pfam" id="PF01609"/>
    </source>
</evidence>
<proteinExistence type="predicted"/>
<reference evidence="3 4" key="1">
    <citation type="journal article" date="2013" name="Genome Announc.">
        <title>Draft Genome Sequences of Mycoplasma auris and Mycoplasma yeatsii, Two Species of the Ear Canal of Caprinae.</title>
        <authorList>
            <person name="Dordet-Frisoni E."/>
            <person name="Baranowski E."/>
            <person name="Barre A."/>
            <person name="Blanchard A."/>
            <person name="Breton M."/>
            <person name="Couture C."/>
            <person name="Dupuy V."/>
            <person name="Gaurivaud P."/>
            <person name="Jacob D."/>
            <person name="Lemaitre C."/>
            <person name="Manso-Silvan L."/>
            <person name="Nikolski M."/>
            <person name="Nouvel L.X."/>
            <person name="Poumarat F."/>
            <person name="Sirand-Pugnet P."/>
            <person name="Thebault P."/>
            <person name="Theil S."/>
            <person name="Thiaucourt F."/>
            <person name="Citti C."/>
            <person name="Tardy F."/>
        </authorList>
    </citation>
    <scope>NUCLEOTIDE SEQUENCE [LARGE SCALE GENOMIC DNA]</scope>
    <source>
        <strain evidence="3 4">13926</strain>
    </source>
</reference>
<dbReference type="OrthoDB" id="401243at2"/>
<dbReference type="InterPro" id="IPR047654">
    <property type="entry name" value="IS1634_transpos"/>
</dbReference>
<name>S6G442_9MOLU</name>
<evidence type="ECO:0000256" key="1">
    <source>
        <dbReference type="SAM" id="Phobius"/>
    </source>
</evidence>
<sequence length="658" mass="76801">MKSSDFKGFFIFFLMSIYFFQSYAKIFIGVIMIKRDKIKFKDGTVKTYFRVVRGYRDKDGKVKQEIVKSFGYLEDQLDQNKFIKEVEEFNKNALKGPRITFSEIKDKSFLDDPSSSSYNFGYKYLEAVYQFLELDDFFASLNYKTTYSINEIFKFLVLQRIMSPASKRSTYKKIESFYNKELNFSIYAVYRCLDYIDKHSDELQKHLNKVISLKIGRNAVETFFDSTNFYFEKDFEDADVYEEVFPLETNKKIIKDQQIISIKDGNVEKQYKKITGLLKRGVSKEHVVDPIVQLGLMMDSNGIPISYKIFPGNTSDSKTLLPILNEVKSSYNLERTVIVADKGINCQENIKSIVKNGDGYLFSQILKGKKGKKYQGKIFDESLYKKVSSDYKYQEFIEPFTYFDENNKKVTVKQKVLIWWDGKRARRDIRKINEKVLKAQNAIKYGVANLTHSYTKYIETKNYSSITGEIADKKQLVIDVEKIEKDLKFAGYSCIVTSELEYDHKKIRDLYHGLAKIEDAFRITKNDLATRPMFVRTKEHINAHILICYVSLVILRIIFHKLNGKLSVERIIEALNMCSCSNISGGIVYIYKNDEKQGFEIKQDQNGKDYSTTKIINDSSQTVEDFKLLSQLFEKTNTIKSLMTDVEFDKILNSIRFK</sequence>
<dbReference type="GO" id="GO:0006313">
    <property type="term" value="P:DNA transposition"/>
    <property type="evidence" value="ECO:0007669"/>
    <property type="project" value="InterPro"/>
</dbReference>
<gene>
    <name evidence="3" type="ORF">MYEA_0010</name>
</gene>
<keyword evidence="1" id="KW-0812">Transmembrane</keyword>
<dbReference type="eggNOG" id="COG5421">
    <property type="taxonomic scope" value="Bacteria"/>
</dbReference>
<dbReference type="EMBL" id="AORK01000001">
    <property type="protein sequence ID" value="EOA07607.1"/>
    <property type="molecule type" value="Genomic_DNA"/>
</dbReference>
<dbReference type="PANTHER" id="PTHR34614:SF2">
    <property type="entry name" value="TRANSPOSASE IS4-LIKE DOMAIN-CONTAINING PROTEIN"/>
    <property type="match status" value="1"/>
</dbReference>
<accession>S6G442</accession>
<feature type="domain" description="Transposase IS4-like" evidence="2">
    <location>
        <begin position="296"/>
        <end position="553"/>
    </location>
</feature>
<dbReference type="InterPro" id="IPR002559">
    <property type="entry name" value="Transposase_11"/>
</dbReference>
<dbReference type="GO" id="GO:0003677">
    <property type="term" value="F:DNA binding"/>
    <property type="evidence" value="ECO:0007669"/>
    <property type="project" value="InterPro"/>
</dbReference>
<feature type="transmembrane region" description="Helical" evidence="1">
    <location>
        <begin position="6"/>
        <end position="33"/>
    </location>
</feature>
<evidence type="ECO:0000313" key="3">
    <source>
        <dbReference type="EMBL" id="EOA07607.1"/>
    </source>
</evidence>
<dbReference type="SUPFAM" id="SSF53098">
    <property type="entry name" value="Ribonuclease H-like"/>
    <property type="match status" value="1"/>
</dbReference>
<dbReference type="InterPro" id="IPR012337">
    <property type="entry name" value="RNaseH-like_sf"/>
</dbReference>
<dbReference type="PANTHER" id="PTHR34614">
    <property type="match status" value="1"/>
</dbReference>
<keyword evidence="1" id="KW-0472">Membrane</keyword>
<evidence type="ECO:0000313" key="4">
    <source>
        <dbReference type="Proteomes" id="UP000015348"/>
    </source>
</evidence>
<comment type="caution">
    <text evidence="3">The sequence shown here is derived from an EMBL/GenBank/DDBJ whole genome shotgun (WGS) entry which is preliminary data.</text>
</comment>